<feature type="chain" id="PRO_5012873370" description="Outer membrane lipoprotein-sorting protein" evidence="1">
    <location>
        <begin position="24"/>
        <end position="228"/>
    </location>
</feature>
<organism evidence="2 3">
    <name type="scientific">Granulicella rosea</name>
    <dbReference type="NCBI Taxonomy" id="474952"/>
    <lineage>
        <taxon>Bacteria</taxon>
        <taxon>Pseudomonadati</taxon>
        <taxon>Acidobacteriota</taxon>
        <taxon>Terriglobia</taxon>
        <taxon>Terriglobales</taxon>
        <taxon>Acidobacteriaceae</taxon>
        <taxon>Granulicella</taxon>
    </lineage>
</organism>
<feature type="signal peptide" evidence="1">
    <location>
        <begin position="1"/>
        <end position="23"/>
    </location>
</feature>
<sequence>MKILKHLGPVAAFALFPAATALATPPTGLDAVIAQMDAASKTFKSAQADFTKDIFEKIVSDHTIQKGSLYVERKGADTYMGLNITGAGATTVEYTPGTVRQYQPGLKCFNTYSSLNKSSVESFLTLGFGGSGTELKKNWTITDQGSETLSDGKSQVKVEKLDLVGKDQSVRNNFTHVTLWIDPVRGISLKQVFYTPSGDTQTATYTNIRMGGTIDKKPYAIGGGACHK</sequence>
<evidence type="ECO:0000313" key="3">
    <source>
        <dbReference type="Proteomes" id="UP000198356"/>
    </source>
</evidence>
<proteinExistence type="predicted"/>
<gene>
    <name evidence="2" type="ORF">SAMN05421770_103437</name>
</gene>
<dbReference type="EMBL" id="FZOU01000003">
    <property type="protein sequence ID" value="SNT00797.1"/>
    <property type="molecule type" value="Genomic_DNA"/>
</dbReference>
<evidence type="ECO:0008006" key="4">
    <source>
        <dbReference type="Google" id="ProtNLM"/>
    </source>
</evidence>
<protein>
    <recommendedName>
        <fullName evidence="4">Outer membrane lipoprotein-sorting protein</fullName>
    </recommendedName>
</protein>
<reference evidence="2 3" key="1">
    <citation type="submission" date="2017-06" db="EMBL/GenBank/DDBJ databases">
        <authorList>
            <person name="Kim H.J."/>
            <person name="Triplett B.A."/>
        </authorList>
    </citation>
    <scope>NUCLEOTIDE SEQUENCE [LARGE SCALE GENOMIC DNA]</scope>
    <source>
        <strain evidence="2 3">DSM 18704</strain>
    </source>
</reference>
<dbReference type="RefSeq" id="WP_089408526.1">
    <property type="nucleotide sequence ID" value="NZ_FZOU01000003.1"/>
</dbReference>
<dbReference type="Proteomes" id="UP000198356">
    <property type="component" value="Unassembled WGS sequence"/>
</dbReference>
<evidence type="ECO:0000256" key="1">
    <source>
        <dbReference type="SAM" id="SignalP"/>
    </source>
</evidence>
<evidence type="ECO:0000313" key="2">
    <source>
        <dbReference type="EMBL" id="SNT00797.1"/>
    </source>
</evidence>
<name>A0A239J4M1_9BACT</name>
<keyword evidence="3" id="KW-1185">Reference proteome</keyword>
<keyword evidence="1" id="KW-0732">Signal</keyword>
<dbReference type="AlphaFoldDB" id="A0A239J4M1"/>
<dbReference type="Gene3D" id="2.50.20.10">
    <property type="entry name" value="Lipoprotein localisation LolA/LolB/LppX"/>
    <property type="match status" value="1"/>
</dbReference>
<accession>A0A239J4M1</accession>
<dbReference type="OrthoDB" id="128646at2"/>